<comment type="similarity">
    <text evidence="2 13">Belongs to the pyruvate kinase family.</text>
</comment>
<dbReference type="InterPro" id="IPR015795">
    <property type="entry name" value="Pyrv_Knase_C"/>
</dbReference>
<gene>
    <name evidence="16" type="ORF">AL01_00625</name>
</gene>
<dbReference type="GO" id="GO:0030955">
    <property type="term" value="F:potassium ion binding"/>
    <property type="evidence" value="ECO:0007669"/>
    <property type="project" value="UniProtKB-UniRule"/>
</dbReference>
<protein>
    <recommendedName>
        <fullName evidence="3 12">Pyruvate kinase</fullName>
        <ecNumber evidence="3 12">2.7.1.40</ecNumber>
    </recommendedName>
</protein>
<keyword evidence="9 13" id="KW-0460">Magnesium</keyword>
<feature type="domain" description="Pyruvate kinase barrel" evidence="14">
    <location>
        <begin position="8"/>
        <end position="325"/>
    </location>
</feature>
<accession>A0A1S8GRQ8</accession>
<dbReference type="Proteomes" id="UP000200980">
    <property type="component" value="Unassembled WGS sequence"/>
</dbReference>
<dbReference type="GO" id="GO:0004743">
    <property type="term" value="F:pyruvate kinase activity"/>
    <property type="evidence" value="ECO:0007669"/>
    <property type="project" value="UniProtKB-UniRule"/>
</dbReference>
<evidence type="ECO:0000256" key="3">
    <source>
        <dbReference type="ARBA" id="ARBA00012142"/>
    </source>
</evidence>
<dbReference type="SUPFAM" id="SSF50800">
    <property type="entry name" value="PK beta-barrel domain-like"/>
    <property type="match status" value="1"/>
</dbReference>
<dbReference type="InterPro" id="IPR040442">
    <property type="entry name" value="Pyrv_kinase-like_dom_sf"/>
</dbReference>
<proteinExistence type="inferred from homology"/>
<dbReference type="Gene3D" id="2.40.33.10">
    <property type="entry name" value="PK beta-barrel domain-like"/>
    <property type="match status" value="1"/>
</dbReference>
<evidence type="ECO:0000256" key="12">
    <source>
        <dbReference type="NCBIfam" id="TIGR01064"/>
    </source>
</evidence>
<organism evidence="16 17">
    <name type="scientific">Bombella intestini</name>
    <dbReference type="NCBI Taxonomy" id="1539051"/>
    <lineage>
        <taxon>Bacteria</taxon>
        <taxon>Pseudomonadati</taxon>
        <taxon>Pseudomonadota</taxon>
        <taxon>Alphaproteobacteria</taxon>
        <taxon>Acetobacterales</taxon>
        <taxon>Acetobacteraceae</taxon>
        <taxon>Bombella</taxon>
    </lineage>
</organism>
<keyword evidence="10 13" id="KW-0324">Glycolysis</keyword>
<comment type="pathway">
    <text evidence="1 13">Carbohydrate degradation; glycolysis; pyruvate from D-glyceraldehyde 3-phosphate: step 5/5.</text>
</comment>
<dbReference type="Gene3D" id="3.40.1380.20">
    <property type="entry name" value="Pyruvate kinase, C-terminal domain"/>
    <property type="match status" value="1"/>
</dbReference>
<keyword evidence="5" id="KW-0479">Metal-binding</keyword>
<evidence type="ECO:0000256" key="9">
    <source>
        <dbReference type="ARBA" id="ARBA00022842"/>
    </source>
</evidence>
<evidence type="ECO:0000256" key="1">
    <source>
        <dbReference type="ARBA" id="ARBA00004997"/>
    </source>
</evidence>
<dbReference type="NCBIfam" id="NF004491">
    <property type="entry name" value="PRK05826.1"/>
    <property type="match status" value="1"/>
</dbReference>
<dbReference type="STRING" id="1539051.AL01_00625"/>
<evidence type="ECO:0000256" key="2">
    <source>
        <dbReference type="ARBA" id="ARBA00008663"/>
    </source>
</evidence>
<dbReference type="Pfam" id="PF02887">
    <property type="entry name" value="PK_C"/>
    <property type="match status" value="1"/>
</dbReference>
<keyword evidence="4 13" id="KW-0808">Transferase</keyword>
<dbReference type="OrthoDB" id="9812123at2"/>
<dbReference type="NCBIfam" id="NF004978">
    <property type="entry name" value="PRK06354.1"/>
    <property type="match status" value="1"/>
</dbReference>
<dbReference type="SUPFAM" id="SSF51621">
    <property type="entry name" value="Phosphoenolpyruvate/pyruvate domain"/>
    <property type="match status" value="1"/>
</dbReference>
<evidence type="ECO:0000256" key="5">
    <source>
        <dbReference type="ARBA" id="ARBA00022723"/>
    </source>
</evidence>
<dbReference type="Gene3D" id="3.20.20.60">
    <property type="entry name" value="Phosphoenolpyruvate-binding domains"/>
    <property type="match status" value="1"/>
</dbReference>
<evidence type="ECO:0000256" key="7">
    <source>
        <dbReference type="ARBA" id="ARBA00022777"/>
    </source>
</evidence>
<dbReference type="AlphaFoldDB" id="A0A1S8GRQ8"/>
<evidence type="ECO:0000256" key="4">
    <source>
        <dbReference type="ARBA" id="ARBA00022679"/>
    </source>
</evidence>
<keyword evidence="7 13" id="KW-0418">Kinase</keyword>
<dbReference type="InterPro" id="IPR015813">
    <property type="entry name" value="Pyrv/PenolPyrv_kinase-like_dom"/>
</dbReference>
<dbReference type="EC" id="2.7.1.40" evidence="3 12"/>
<dbReference type="RefSeq" id="WP_077395340.1">
    <property type="nucleotide sequence ID" value="NZ_JATM01000001.1"/>
</dbReference>
<evidence type="ECO:0000259" key="15">
    <source>
        <dbReference type="Pfam" id="PF02887"/>
    </source>
</evidence>
<dbReference type="EMBL" id="JATM01000001">
    <property type="protein sequence ID" value="OOL19528.1"/>
    <property type="molecule type" value="Genomic_DNA"/>
</dbReference>
<dbReference type="InterPro" id="IPR015806">
    <property type="entry name" value="Pyrv_Knase_insert_dom_sf"/>
</dbReference>
<dbReference type="GO" id="GO:0005524">
    <property type="term" value="F:ATP binding"/>
    <property type="evidence" value="ECO:0007669"/>
    <property type="project" value="UniProtKB-KW"/>
</dbReference>
<dbReference type="InterPro" id="IPR036918">
    <property type="entry name" value="Pyrv_Knase_C_sf"/>
</dbReference>
<dbReference type="FunFam" id="2.40.33.10:FF:000001">
    <property type="entry name" value="Pyruvate kinase"/>
    <property type="match status" value="1"/>
</dbReference>
<dbReference type="InterPro" id="IPR011037">
    <property type="entry name" value="Pyrv_Knase-like_insert_dom_sf"/>
</dbReference>
<dbReference type="InterPro" id="IPR015793">
    <property type="entry name" value="Pyrv_Knase_brl"/>
</dbReference>
<dbReference type="Pfam" id="PF00224">
    <property type="entry name" value="PK"/>
    <property type="match status" value="1"/>
</dbReference>
<evidence type="ECO:0000256" key="10">
    <source>
        <dbReference type="ARBA" id="ARBA00023152"/>
    </source>
</evidence>
<dbReference type="PRINTS" id="PR01050">
    <property type="entry name" value="PYRUVTKNASE"/>
</dbReference>
<comment type="caution">
    <text evidence="16">The sequence shown here is derived from an EMBL/GenBank/DDBJ whole genome shotgun (WGS) entry which is preliminary data.</text>
</comment>
<dbReference type="PANTHER" id="PTHR11817">
    <property type="entry name" value="PYRUVATE KINASE"/>
    <property type="match status" value="1"/>
</dbReference>
<dbReference type="NCBIfam" id="TIGR01064">
    <property type="entry name" value="pyruv_kin"/>
    <property type="match status" value="1"/>
</dbReference>
<evidence type="ECO:0000313" key="17">
    <source>
        <dbReference type="Proteomes" id="UP000200980"/>
    </source>
</evidence>
<dbReference type="SUPFAM" id="SSF52935">
    <property type="entry name" value="PK C-terminal domain-like"/>
    <property type="match status" value="1"/>
</dbReference>
<keyword evidence="6" id="KW-0547">Nucleotide-binding</keyword>
<name>A0A1S8GRQ8_9PROT</name>
<keyword evidence="17" id="KW-1185">Reference proteome</keyword>
<keyword evidence="11 16" id="KW-0670">Pyruvate</keyword>
<evidence type="ECO:0000256" key="11">
    <source>
        <dbReference type="ARBA" id="ARBA00023317"/>
    </source>
</evidence>
<dbReference type="UniPathway" id="UPA00109">
    <property type="reaction ID" value="UER00188"/>
</dbReference>
<evidence type="ECO:0000313" key="16">
    <source>
        <dbReference type="EMBL" id="OOL19528.1"/>
    </source>
</evidence>
<feature type="domain" description="Pyruvate kinase C-terminal" evidence="15">
    <location>
        <begin position="361"/>
        <end position="430"/>
    </location>
</feature>
<dbReference type="GO" id="GO:0016301">
    <property type="term" value="F:kinase activity"/>
    <property type="evidence" value="ECO:0007669"/>
    <property type="project" value="UniProtKB-KW"/>
</dbReference>
<reference evidence="16 17" key="1">
    <citation type="journal article" date="2016" name="PLoS ONE">
        <title>Whole-Genome Sequence Analysis of Bombella intestini LMG 28161T, a Novel Acetic Acid Bacterium Isolated from the Crop of a Red-Tailed Bumble Bee, Bombus lapidarius.</title>
        <authorList>
            <person name="Li L."/>
            <person name="Illeghems K."/>
            <person name="Van Kerrebroeck S."/>
            <person name="Borremans W."/>
            <person name="Cleenwerck I."/>
            <person name="Smagghe G."/>
            <person name="De Vuyst L."/>
            <person name="Vandamme P."/>
        </authorList>
    </citation>
    <scope>NUCLEOTIDE SEQUENCE [LARGE SCALE GENOMIC DNA]</scope>
    <source>
        <strain evidence="16 17">R-52487</strain>
    </source>
</reference>
<comment type="catalytic activity">
    <reaction evidence="13">
        <text>pyruvate + ATP = phosphoenolpyruvate + ADP + H(+)</text>
        <dbReference type="Rhea" id="RHEA:18157"/>
        <dbReference type="ChEBI" id="CHEBI:15361"/>
        <dbReference type="ChEBI" id="CHEBI:15378"/>
        <dbReference type="ChEBI" id="CHEBI:30616"/>
        <dbReference type="ChEBI" id="CHEBI:58702"/>
        <dbReference type="ChEBI" id="CHEBI:456216"/>
        <dbReference type="EC" id="2.7.1.40"/>
    </reaction>
</comment>
<evidence type="ECO:0000256" key="6">
    <source>
        <dbReference type="ARBA" id="ARBA00022741"/>
    </source>
</evidence>
<dbReference type="InterPro" id="IPR001697">
    <property type="entry name" value="Pyr_Knase"/>
</dbReference>
<sequence length="454" mass="49324">MTANIHHRRTRIVATLGPASETAEQILNLAKIGVNVFRLNFSHGAHDEHAARHKAVREAEAKLGRPLAVLADFQGPKLRVGVFKDGPVQLKVGQKFTLDLDKTPGDAHRVNLPHPEIIGAVDVGHRLLLDDGKLALRVVKKHKEALETEVLVGGKLSERKGVNVPDVALPIPALTEKDHKDLQFALSIGVDLIALSFVQRPADIQEARDIVKGRAWIVTKLEKPQAVECLDEIIRLSDALMVARGDLGVELPAEDVPVIQKRAITEARRQGRPVIVATQMMESMISSPVATRAEVSDVANAVYDGADAVMLSAESAAGSFGPEAVATMARVTARVEQDPEWRARMDRMRPVSEHTIQGAQAKSAFDVARNARASALAVHTENGRSAVLVSRERPHEPIVALTNETISRRLCVVWGVFPKVVSSKDDVKAVGEFAKDGEHVVLLDSSKNLRIVKA</sequence>
<evidence type="ECO:0000256" key="8">
    <source>
        <dbReference type="ARBA" id="ARBA00022840"/>
    </source>
</evidence>
<evidence type="ECO:0000256" key="13">
    <source>
        <dbReference type="RuleBase" id="RU000504"/>
    </source>
</evidence>
<keyword evidence="8" id="KW-0067">ATP-binding</keyword>
<evidence type="ECO:0000259" key="14">
    <source>
        <dbReference type="Pfam" id="PF00224"/>
    </source>
</evidence>
<dbReference type="GO" id="GO:0000287">
    <property type="term" value="F:magnesium ion binding"/>
    <property type="evidence" value="ECO:0007669"/>
    <property type="project" value="UniProtKB-UniRule"/>
</dbReference>